<evidence type="ECO:0000313" key="1">
    <source>
        <dbReference type="Proteomes" id="UP000887565"/>
    </source>
</evidence>
<name>A0A915JKZ1_ROMCU</name>
<accession>A0A915JKZ1</accession>
<dbReference type="Proteomes" id="UP000887565">
    <property type="component" value="Unplaced"/>
</dbReference>
<protein>
    <submittedName>
        <fullName evidence="2">Ribosomal protein S18</fullName>
    </submittedName>
</protein>
<dbReference type="AlphaFoldDB" id="A0A915JKZ1"/>
<evidence type="ECO:0000313" key="2">
    <source>
        <dbReference type="WBParaSite" id="nRc.2.0.1.t26747-RA"/>
    </source>
</evidence>
<proteinExistence type="predicted"/>
<dbReference type="WBParaSite" id="nRc.2.0.1.t26747-RA">
    <property type="protein sequence ID" value="nRc.2.0.1.t26747-RA"/>
    <property type="gene ID" value="nRc.2.0.1.g26747"/>
</dbReference>
<sequence>MGRFRPQERKINRRQKTFDYKNGSPIAVVMYKIFRLPLFHPSERNFSRKIR</sequence>
<keyword evidence="1" id="KW-1185">Reference proteome</keyword>
<reference evidence="2" key="1">
    <citation type="submission" date="2022-11" db="UniProtKB">
        <authorList>
            <consortium name="WormBaseParasite"/>
        </authorList>
    </citation>
    <scope>IDENTIFICATION</scope>
</reference>
<organism evidence="1 2">
    <name type="scientific">Romanomermis culicivorax</name>
    <name type="common">Nematode worm</name>
    <dbReference type="NCBI Taxonomy" id="13658"/>
    <lineage>
        <taxon>Eukaryota</taxon>
        <taxon>Metazoa</taxon>
        <taxon>Ecdysozoa</taxon>
        <taxon>Nematoda</taxon>
        <taxon>Enoplea</taxon>
        <taxon>Dorylaimia</taxon>
        <taxon>Mermithida</taxon>
        <taxon>Mermithoidea</taxon>
        <taxon>Mermithidae</taxon>
        <taxon>Romanomermis</taxon>
    </lineage>
</organism>